<feature type="region of interest" description="Disordered" evidence="1">
    <location>
        <begin position="429"/>
        <end position="459"/>
    </location>
</feature>
<evidence type="ECO:0000313" key="2">
    <source>
        <dbReference type="EMBL" id="ERN06912.1"/>
    </source>
</evidence>
<feature type="compositionally biased region" description="Polar residues" evidence="1">
    <location>
        <begin position="104"/>
        <end position="124"/>
    </location>
</feature>
<dbReference type="PANTHER" id="PTHR31344:SF11">
    <property type="entry name" value="NUCLEOLAR PROTEIN GAR2-LIKE PROTEIN"/>
    <property type="match status" value="1"/>
</dbReference>
<dbReference type="Proteomes" id="UP000017836">
    <property type="component" value="Unassembled WGS sequence"/>
</dbReference>
<evidence type="ECO:0008006" key="4">
    <source>
        <dbReference type="Google" id="ProtNLM"/>
    </source>
</evidence>
<evidence type="ECO:0000313" key="3">
    <source>
        <dbReference type="Proteomes" id="UP000017836"/>
    </source>
</evidence>
<dbReference type="PANTHER" id="PTHR31344">
    <property type="entry name" value="NUCLEAR PORE COMPLEX PROTEIN NUP205"/>
    <property type="match status" value="1"/>
</dbReference>
<dbReference type="EMBL" id="KI393866">
    <property type="protein sequence ID" value="ERN06912.1"/>
    <property type="molecule type" value="Genomic_DNA"/>
</dbReference>
<sequence length="839" mass="93270">MLPALPLESPAHNNSTPITKKPAAPEASSSSITPEGVNVEDGYNGDTKGADNNNIVVANEKEVALNGEVKETILHLTKEENNSYGVNSRIQFSDSKIQLGDKTPSFTDSTHSNSSFENDGQNGTEDVKVNKMVMEEHKKDNHPIGHYEYLEVDSEHSEDEQLANIPRKDVNLKIENSSHAMAESEEPIPEVKQLPKMSQGSFIKSTKTGNDLQSNNWGAPSNPRISTESQTQYKMTSVNHPHESSVCVSSETDDDNVEVEEVKEIDVLGDSPNDKILRNNKQRPNLHESSVNSHKAKYVSRERSSIFSDTKIQRLELKIEALEAELREAAATEVALYSIVAEHGSSSHKVHAPARRLSRLFIHACKHWPTYRRASTAKSIVSGLVLVAKACGNDVPRLTFWWSNYVVLRAIIAQGFGKSNFPKAAEHFNKLNDTDKGNDRKYSPLNWKENSPKNQAKKSGLTQLSDDWQDINTFKSALEKIESWIFSRIIESVWWQTLTPYMQPYNGEGLEGKFCLNLHRSFRRLPSLGDQQQGSFSINLWKKAFEDAFERLCPVRAGGHECGCLSVLAKLVMEQCVNRLDVAMFNAILRESEDEMPTDPVCDPIGDLKVLPIQAGNLSLGAGAKLKTAVGTWSRWLTDLFGIDADDSPADDDDLDDDRQDTSKALKTFHLLNALSDLLMLPKDILLDPSIRKEVCPTFGAPLIKRVLCNFGPDEFCPDPVPDDLLVALDSEVPPKQQFDGRNDQIGGFPCVAAPITYSPPFVASTGEVVGAVDFGRSPSSSLLRKGHTSDDELDELTVPLASIIDKIPESPKETSMEKRWKERGPNVRYQLLQDVWLD</sequence>
<dbReference type="eggNOG" id="ENOG502QQNG">
    <property type="taxonomic scope" value="Eukaryota"/>
</dbReference>
<organism evidence="2 3">
    <name type="scientific">Amborella trichopoda</name>
    <dbReference type="NCBI Taxonomy" id="13333"/>
    <lineage>
        <taxon>Eukaryota</taxon>
        <taxon>Viridiplantae</taxon>
        <taxon>Streptophyta</taxon>
        <taxon>Embryophyta</taxon>
        <taxon>Tracheophyta</taxon>
        <taxon>Spermatophyta</taxon>
        <taxon>Magnoliopsida</taxon>
        <taxon>Amborellales</taxon>
        <taxon>Amborellaceae</taxon>
        <taxon>Amborella</taxon>
    </lineage>
</organism>
<dbReference type="STRING" id="13333.W1PAI9"/>
<dbReference type="Gramene" id="ERN06912">
    <property type="protein sequence ID" value="ERN06912"/>
    <property type="gene ID" value="AMTR_s00005p00258190"/>
</dbReference>
<dbReference type="AlphaFoldDB" id="W1PAI9"/>
<feature type="compositionally biased region" description="Basic and acidic residues" evidence="1">
    <location>
        <begin position="429"/>
        <end position="442"/>
    </location>
</feature>
<proteinExistence type="predicted"/>
<feature type="region of interest" description="Disordered" evidence="1">
    <location>
        <begin position="207"/>
        <end position="226"/>
    </location>
</feature>
<feature type="region of interest" description="Disordered" evidence="1">
    <location>
        <begin position="270"/>
        <end position="296"/>
    </location>
</feature>
<keyword evidence="3" id="KW-1185">Reference proteome</keyword>
<protein>
    <recommendedName>
        <fullName evidence="4">Dilute domain-containing protein</fullName>
    </recommendedName>
</protein>
<dbReference type="HOGENOM" id="CLU_013939_2_0_1"/>
<gene>
    <name evidence="2" type="ORF">AMTR_s00005p00258190</name>
</gene>
<dbReference type="GO" id="GO:0005643">
    <property type="term" value="C:nuclear pore"/>
    <property type="evidence" value="ECO:0007669"/>
    <property type="project" value="InterPro"/>
</dbReference>
<evidence type="ECO:0000256" key="1">
    <source>
        <dbReference type="SAM" id="MobiDB-lite"/>
    </source>
</evidence>
<name>W1PAI9_AMBTC</name>
<accession>W1PAI9</accession>
<reference evidence="3" key="1">
    <citation type="journal article" date="2013" name="Science">
        <title>The Amborella genome and the evolution of flowering plants.</title>
        <authorList>
            <consortium name="Amborella Genome Project"/>
        </authorList>
    </citation>
    <scope>NUCLEOTIDE SEQUENCE [LARGE SCALE GENOMIC DNA]</scope>
</reference>
<feature type="region of interest" description="Disordered" evidence="1">
    <location>
        <begin position="101"/>
        <end position="124"/>
    </location>
</feature>
<dbReference type="InterPro" id="IPR021827">
    <property type="entry name" value="Nup186/Nup192/Nup205"/>
</dbReference>
<feature type="region of interest" description="Disordered" evidence="1">
    <location>
        <begin position="1"/>
        <end position="53"/>
    </location>
</feature>